<evidence type="ECO:0000256" key="1">
    <source>
        <dbReference type="SAM" id="SignalP"/>
    </source>
</evidence>
<name>A0A953HLM3_9BACT</name>
<gene>
    <name evidence="3" type="ORF">KUV50_01380</name>
</gene>
<organism evidence="3 4">
    <name type="scientific">Membranihabitans marinus</name>
    <dbReference type="NCBI Taxonomy" id="1227546"/>
    <lineage>
        <taxon>Bacteria</taxon>
        <taxon>Pseudomonadati</taxon>
        <taxon>Bacteroidota</taxon>
        <taxon>Saprospiria</taxon>
        <taxon>Saprospirales</taxon>
        <taxon>Saprospiraceae</taxon>
        <taxon>Membranihabitans</taxon>
    </lineage>
</organism>
<dbReference type="PANTHER" id="PTHR40446:SF2">
    <property type="entry name" value="N-ACETYLGLUCOSAMINE-1-PHOSPHODIESTER ALPHA-N-ACETYLGLUCOSAMINIDASE"/>
    <property type="match status" value="1"/>
</dbReference>
<dbReference type="PANTHER" id="PTHR40446">
    <property type="entry name" value="N-ACETYLGLUCOSAMINE-1-PHOSPHODIESTER ALPHA-N-ACETYLGLUCOSAMINIDASE"/>
    <property type="match status" value="1"/>
</dbReference>
<feature type="chain" id="PRO_5036890381" evidence="1">
    <location>
        <begin position="19"/>
        <end position="287"/>
    </location>
</feature>
<comment type="caution">
    <text evidence="3">The sequence shown here is derived from an EMBL/GenBank/DDBJ whole genome shotgun (WGS) entry which is preliminary data.</text>
</comment>
<evidence type="ECO:0000313" key="4">
    <source>
        <dbReference type="Proteomes" id="UP000753961"/>
    </source>
</evidence>
<protein>
    <submittedName>
        <fullName evidence="3">Phosphodiester glycosidase family protein</fullName>
    </submittedName>
</protein>
<dbReference type="InterPro" id="IPR018711">
    <property type="entry name" value="NAGPA"/>
</dbReference>
<dbReference type="PROSITE" id="PS51257">
    <property type="entry name" value="PROKAR_LIPOPROTEIN"/>
    <property type="match status" value="1"/>
</dbReference>
<evidence type="ECO:0000313" key="3">
    <source>
        <dbReference type="EMBL" id="MBY5956768.1"/>
    </source>
</evidence>
<dbReference type="RefSeq" id="WP_222578289.1">
    <property type="nucleotide sequence ID" value="NZ_JAHVHU010000002.1"/>
</dbReference>
<dbReference type="GO" id="GO:0016798">
    <property type="term" value="F:hydrolase activity, acting on glycosyl bonds"/>
    <property type="evidence" value="ECO:0007669"/>
    <property type="project" value="UniProtKB-KW"/>
</dbReference>
<feature type="signal peptide" evidence="1">
    <location>
        <begin position="1"/>
        <end position="18"/>
    </location>
</feature>
<feature type="domain" description="Phosphodiester glycosidase" evidence="2">
    <location>
        <begin position="104"/>
        <end position="286"/>
    </location>
</feature>
<dbReference type="Proteomes" id="UP000753961">
    <property type="component" value="Unassembled WGS sequence"/>
</dbReference>
<dbReference type="EMBL" id="JAHVHU010000002">
    <property type="protein sequence ID" value="MBY5956768.1"/>
    <property type="molecule type" value="Genomic_DNA"/>
</dbReference>
<keyword evidence="1" id="KW-0732">Signal</keyword>
<keyword evidence="3" id="KW-0378">Hydrolase</keyword>
<keyword evidence="3" id="KW-0326">Glycosidase</keyword>
<dbReference type="Pfam" id="PF09992">
    <property type="entry name" value="NAGPA"/>
    <property type="match status" value="1"/>
</dbReference>
<reference evidence="3" key="1">
    <citation type="submission" date="2021-06" db="EMBL/GenBank/DDBJ databases">
        <title>44 bacteria genomes isolated from Dapeng, Shenzhen.</title>
        <authorList>
            <person name="Zheng W."/>
            <person name="Yu S."/>
            <person name="Huang Y."/>
        </authorList>
    </citation>
    <scope>NUCLEOTIDE SEQUENCE</scope>
    <source>
        <strain evidence="3">DP5N28-2</strain>
    </source>
</reference>
<evidence type="ECO:0000259" key="2">
    <source>
        <dbReference type="Pfam" id="PF09992"/>
    </source>
</evidence>
<proteinExistence type="predicted"/>
<keyword evidence="4" id="KW-1185">Reference proteome</keyword>
<sequence>MKAIKLYILVLFVFTSSACTKKTPEGPVGGNEKTDIEIIQDATWESHAVSEGVTWKYFHFDDLFKSKQSVTLFEVDLKKAVEIDIPYVNSGFLKTSDASINTRALIGFNGGFFNTSTGGSTVFFKKDGKIIKHTRDGFTPYRENGAMTIDENSKVRIVEKPEDGWESLSAPTALASGPLLIHDGKALSQKDKPFNSNRHPRTAIGVTDDDRLLVFVVDGRSSQAHGMSIKELTTLFEAFNCHSALNLDGGGSSTAWVKNRGVINYPSDNKKFDHQGERGVATVIVVK</sequence>
<dbReference type="AlphaFoldDB" id="A0A953HLM3"/>
<accession>A0A953HLM3</accession>